<name>T1AYV6_9ZZZZ</name>
<dbReference type="InterPro" id="IPR025966">
    <property type="entry name" value="OppC_N"/>
</dbReference>
<evidence type="ECO:0000256" key="2">
    <source>
        <dbReference type="ARBA" id="ARBA00022448"/>
    </source>
</evidence>
<dbReference type="PANTHER" id="PTHR43386">
    <property type="entry name" value="OLIGOPEPTIDE TRANSPORT SYSTEM PERMEASE PROTEIN APPC"/>
    <property type="match status" value="1"/>
</dbReference>
<keyword evidence="2" id="KW-0813">Transport</keyword>
<organism evidence="5">
    <name type="scientific">mine drainage metagenome</name>
    <dbReference type="NCBI Taxonomy" id="410659"/>
    <lineage>
        <taxon>unclassified sequences</taxon>
        <taxon>metagenomes</taxon>
        <taxon>ecological metagenomes</taxon>
    </lineage>
</organism>
<feature type="domain" description="Oligopeptide transport permease C-like N-terminal" evidence="4">
    <location>
        <begin position="25"/>
        <end position="79"/>
    </location>
</feature>
<evidence type="ECO:0000313" key="5">
    <source>
        <dbReference type="EMBL" id="EQD61528.1"/>
    </source>
</evidence>
<accession>T1AYV6</accession>
<keyword evidence="3" id="KW-0812">Transmembrane</keyword>
<evidence type="ECO:0000256" key="1">
    <source>
        <dbReference type="ARBA" id="ARBA00004651"/>
    </source>
</evidence>
<gene>
    <name evidence="5" type="ORF">B1A_09670</name>
</gene>
<sequence>MSATTTSPVTPLVVASSEPETIMPLWQRRLRIFAHNKLALVSLGYLVFITLFCFLWPHIHPTNQTNQAATFNVAWNQPPSAQHWLGTDSNGFDELGRIAFGGEYSLTLGFLAGFITIV</sequence>
<evidence type="ECO:0000259" key="4">
    <source>
        <dbReference type="Pfam" id="PF12911"/>
    </source>
</evidence>
<dbReference type="EMBL" id="AUZX01006900">
    <property type="protein sequence ID" value="EQD61528.1"/>
    <property type="molecule type" value="Genomic_DNA"/>
</dbReference>
<comment type="caution">
    <text evidence="5">The sequence shown here is derived from an EMBL/GenBank/DDBJ whole genome shotgun (WGS) entry which is preliminary data.</text>
</comment>
<proteinExistence type="predicted"/>
<reference evidence="5" key="2">
    <citation type="journal article" date="2014" name="ISME J.">
        <title>Microbial stratification in low pH oxic and suboxic macroscopic growths along an acid mine drainage.</title>
        <authorList>
            <person name="Mendez-Garcia C."/>
            <person name="Mesa V."/>
            <person name="Sprenger R.R."/>
            <person name="Richter M."/>
            <person name="Diez M.S."/>
            <person name="Solano J."/>
            <person name="Bargiela R."/>
            <person name="Golyshina O.V."/>
            <person name="Manteca A."/>
            <person name="Ramos J.L."/>
            <person name="Gallego J.R."/>
            <person name="Llorente I."/>
            <person name="Martins Dos Santos V.A."/>
            <person name="Jensen O.N."/>
            <person name="Pelaez A.I."/>
            <person name="Sanchez J."/>
            <person name="Ferrer M."/>
        </authorList>
    </citation>
    <scope>NUCLEOTIDE SEQUENCE</scope>
</reference>
<evidence type="ECO:0000256" key="3">
    <source>
        <dbReference type="SAM" id="Phobius"/>
    </source>
</evidence>
<keyword evidence="3" id="KW-0472">Membrane</keyword>
<dbReference type="Pfam" id="PF12911">
    <property type="entry name" value="OppC_N"/>
    <property type="match status" value="1"/>
</dbReference>
<dbReference type="AlphaFoldDB" id="T1AYV6"/>
<protein>
    <submittedName>
        <fullName evidence="5">Oligopeptide ABC transporter, permease protein OppC</fullName>
    </submittedName>
</protein>
<comment type="subcellular location">
    <subcellularLocation>
        <location evidence="1">Cell membrane</location>
        <topology evidence="1">Multi-pass membrane protein</topology>
    </subcellularLocation>
</comment>
<keyword evidence="3" id="KW-1133">Transmembrane helix</keyword>
<dbReference type="PANTHER" id="PTHR43386:SF1">
    <property type="entry name" value="D,D-DIPEPTIDE TRANSPORT SYSTEM PERMEASE PROTEIN DDPC-RELATED"/>
    <property type="match status" value="1"/>
</dbReference>
<feature type="non-terminal residue" evidence="5">
    <location>
        <position position="118"/>
    </location>
</feature>
<feature type="transmembrane region" description="Helical" evidence="3">
    <location>
        <begin position="38"/>
        <end position="59"/>
    </location>
</feature>
<dbReference type="GO" id="GO:0005886">
    <property type="term" value="C:plasma membrane"/>
    <property type="evidence" value="ECO:0007669"/>
    <property type="project" value="UniProtKB-SubCell"/>
</dbReference>
<dbReference type="InterPro" id="IPR050366">
    <property type="entry name" value="BP-dependent_transpt_permease"/>
</dbReference>
<reference evidence="5" key="1">
    <citation type="submission" date="2013-08" db="EMBL/GenBank/DDBJ databases">
        <authorList>
            <person name="Mendez C."/>
            <person name="Richter M."/>
            <person name="Ferrer M."/>
            <person name="Sanchez J."/>
        </authorList>
    </citation>
    <scope>NUCLEOTIDE SEQUENCE</scope>
</reference>